<dbReference type="GO" id="GO:0005730">
    <property type="term" value="C:nucleolus"/>
    <property type="evidence" value="ECO:0007669"/>
    <property type="project" value="TreeGrafter"/>
</dbReference>
<protein>
    <submittedName>
        <fullName evidence="5">Nucleolar complex protein 2</fullName>
    </submittedName>
</protein>
<feature type="compositionally biased region" description="Acidic residues" evidence="4">
    <location>
        <begin position="413"/>
        <end position="423"/>
    </location>
</feature>
<organism evidence="5 6">
    <name type="scientific">Carpediemonas membranifera</name>
    <dbReference type="NCBI Taxonomy" id="201153"/>
    <lineage>
        <taxon>Eukaryota</taxon>
        <taxon>Metamonada</taxon>
        <taxon>Carpediemonas-like organisms</taxon>
        <taxon>Carpediemonas</taxon>
    </lineage>
</organism>
<evidence type="ECO:0000256" key="3">
    <source>
        <dbReference type="ARBA" id="ARBA00023242"/>
    </source>
</evidence>
<proteinExistence type="inferred from homology"/>
<comment type="caution">
    <text evidence="5">The sequence shown here is derived from an EMBL/GenBank/DDBJ whole genome shotgun (WGS) entry which is preliminary data.</text>
</comment>
<dbReference type="PANTHER" id="PTHR12687:SF4">
    <property type="entry name" value="NUCLEOLAR COMPLEX PROTEIN 2 HOMOLOG"/>
    <property type="match status" value="1"/>
</dbReference>
<name>A0A8J6BXN4_9EUKA</name>
<keyword evidence="3" id="KW-0539">Nucleus</keyword>
<dbReference type="OrthoDB" id="10266662at2759"/>
<dbReference type="GO" id="GO:0030691">
    <property type="term" value="C:Noc2p-Noc3p complex"/>
    <property type="evidence" value="ECO:0007669"/>
    <property type="project" value="TreeGrafter"/>
</dbReference>
<dbReference type="Pfam" id="PF03715">
    <property type="entry name" value="Noc2"/>
    <property type="match status" value="1"/>
</dbReference>
<evidence type="ECO:0000256" key="4">
    <source>
        <dbReference type="SAM" id="MobiDB-lite"/>
    </source>
</evidence>
<dbReference type="GO" id="GO:0030690">
    <property type="term" value="C:Noc1p-Noc2p complex"/>
    <property type="evidence" value="ECO:0007669"/>
    <property type="project" value="TreeGrafter"/>
</dbReference>
<feature type="region of interest" description="Disordered" evidence="4">
    <location>
        <begin position="396"/>
        <end position="510"/>
    </location>
</feature>
<dbReference type="EMBL" id="JAHDYR010000021">
    <property type="protein sequence ID" value="KAG9393666.1"/>
    <property type="molecule type" value="Genomic_DNA"/>
</dbReference>
<comment type="similarity">
    <text evidence="2">Belongs to the NOC2 family.</text>
</comment>
<evidence type="ECO:0000256" key="1">
    <source>
        <dbReference type="ARBA" id="ARBA00004123"/>
    </source>
</evidence>
<accession>A0A8J6BXN4</accession>
<reference evidence="5" key="1">
    <citation type="submission" date="2021-05" db="EMBL/GenBank/DDBJ databases">
        <title>A free-living protist that lacks canonical eukaryotic 1 DNA replication and segregation systems.</title>
        <authorList>
            <person name="Salas-Leiva D.E."/>
            <person name="Tromer E.C."/>
            <person name="Curtis B.A."/>
            <person name="Jerlstrom-Hultqvist J."/>
            <person name="Kolisko M."/>
            <person name="Yi Z."/>
            <person name="Salas-Leiva J.S."/>
            <person name="Gallot-Lavallee L."/>
            <person name="Kops G.J.P.L."/>
            <person name="Archibald J.M."/>
            <person name="Simpson A.G.B."/>
            <person name="Roger A.J."/>
        </authorList>
    </citation>
    <scope>NUCLEOTIDE SEQUENCE</scope>
    <source>
        <strain evidence="5">BICM</strain>
    </source>
</reference>
<feature type="compositionally biased region" description="Basic and acidic residues" evidence="4">
    <location>
        <begin position="396"/>
        <end position="406"/>
    </location>
</feature>
<evidence type="ECO:0000313" key="6">
    <source>
        <dbReference type="Proteomes" id="UP000717585"/>
    </source>
</evidence>
<sequence length="525" mass="58121">MANAKTTQKVIKILKDLEDSTNTDTQAFLLDQLPEFFETIHAKDMQEKAAKLVCDYFADHEEKPSVSAGAVLYAWAKYLVTEEALVDETFLPELYRLAFRAYSRFTRSHHPNALAALRRCRDILSVVYGVDPKTAYALGFTSIKQVALHTKRALTSRKQGQGISTLISWRIVGSLRLWTEVSCAHASDAHMGQLVFPITELILGILRAIPSTLLNAPAVLHLVALANMLAKASEYYVPVFAPILMLLDLPDLRKKPKTMSGDRAALADLSHLIALGKKDTQSSMVMDTVVKDSLFLITEAFAAQAHLAAFPELTYGVVPRLRRLAKSMDEKSFTKKYGMQIMSTVSTIDAHTTWVLKQRDEANISPRDAAVADFEAKLKGQAHPLAKAMARAMKARQSEHRVRIESDVVLGSDGEEASDDDDEFAAHTKGKRAKVDQDKAEEEEDMKVKSQKVSFSDDDDEDAVEEPVKKGKHANAGSTGSLLLKPKPKANAEKEPKVRGKATKRKKANAKVDIVEEMRLSDMSD</sequence>
<feature type="compositionally biased region" description="Acidic residues" evidence="4">
    <location>
        <begin position="456"/>
        <end position="465"/>
    </location>
</feature>
<evidence type="ECO:0000256" key="2">
    <source>
        <dbReference type="ARBA" id="ARBA00005907"/>
    </source>
</evidence>
<dbReference type="InterPro" id="IPR005343">
    <property type="entry name" value="Noc2"/>
</dbReference>
<dbReference type="PANTHER" id="PTHR12687">
    <property type="entry name" value="NUCLEOLAR COMPLEX 2 AND RAD4-RELATED"/>
    <property type="match status" value="1"/>
</dbReference>
<keyword evidence="6" id="KW-1185">Reference proteome</keyword>
<evidence type="ECO:0000313" key="5">
    <source>
        <dbReference type="EMBL" id="KAG9393666.1"/>
    </source>
</evidence>
<dbReference type="GO" id="GO:0005654">
    <property type="term" value="C:nucleoplasm"/>
    <property type="evidence" value="ECO:0007669"/>
    <property type="project" value="TreeGrafter"/>
</dbReference>
<dbReference type="Proteomes" id="UP000717585">
    <property type="component" value="Unassembled WGS sequence"/>
</dbReference>
<dbReference type="AlphaFoldDB" id="A0A8J6BXN4"/>
<feature type="compositionally biased region" description="Basic residues" evidence="4">
    <location>
        <begin position="499"/>
        <end position="509"/>
    </location>
</feature>
<comment type="subcellular location">
    <subcellularLocation>
        <location evidence="1">Nucleus</location>
    </subcellularLocation>
</comment>
<dbReference type="GO" id="GO:0042273">
    <property type="term" value="P:ribosomal large subunit biogenesis"/>
    <property type="evidence" value="ECO:0007669"/>
    <property type="project" value="TreeGrafter"/>
</dbReference>
<gene>
    <name evidence="5" type="ORF">J8273_4785</name>
</gene>